<proteinExistence type="predicted"/>
<accession>A0ABP8IKP9</accession>
<dbReference type="PANTHER" id="PTHR30163:SF9">
    <property type="entry name" value="MEMBRANE-BOUND LYTIC MUREIN TRANSGLYCOSYLASE B"/>
    <property type="match status" value="1"/>
</dbReference>
<dbReference type="Gene3D" id="1.10.8.350">
    <property type="entry name" value="Bacterial muramidase"/>
    <property type="match status" value="1"/>
</dbReference>
<dbReference type="PANTHER" id="PTHR30163">
    <property type="entry name" value="MEMBRANE-BOUND LYTIC MUREIN TRANSGLYCOSYLASE B"/>
    <property type="match status" value="1"/>
</dbReference>
<dbReference type="InterPro" id="IPR043426">
    <property type="entry name" value="MltB-like"/>
</dbReference>
<reference evidence="4" key="1">
    <citation type="journal article" date="2019" name="Int. J. Syst. Evol. Microbiol.">
        <title>The Global Catalogue of Microorganisms (GCM) 10K type strain sequencing project: providing services to taxonomists for standard genome sequencing and annotation.</title>
        <authorList>
            <consortium name="The Broad Institute Genomics Platform"/>
            <consortium name="The Broad Institute Genome Sequencing Center for Infectious Disease"/>
            <person name="Wu L."/>
            <person name="Ma J."/>
        </authorList>
    </citation>
    <scope>NUCLEOTIDE SEQUENCE [LARGE SCALE GENOMIC DNA]</scope>
    <source>
        <strain evidence="4">JCM 17728</strain>
    </source>
</reference>
<dbReference type="Gene3D" id="1.10.530.10">
    <property type="match status" value="1"/>
</dbReference>
<keyword evidence="4" id="KW-1185">Reference proteome</keyword>
<evidence type="ECO:0000313" key="3">
    <source>
        <dbReference type="EMBL" id="GAA4361640.1"/>
    </source>
</evidence>
<dbReference type="NCBIfam" id="TIGR02282">
    <property type="entry name" value="MltB"/>
    <property type="match status" value="1"/>
</dbReference>
<comment type="caution">
    <text evidence="3">The sequence shown here is derived from an EMBL/GenBank/DDBJ whole genome shotgun (WGS) entry which is preliminary data.</text>
</comment>
<dbReference type="InterPro" id="IPR011757">
    <property type="entry name" value="Lytic_transglycosylase_MltB"/>
</dbReference>
<gene>
    <name evidence="3" type="primary">mltB</name>
    <name evidence="3" type="ORF">GCM10023151_15090</name>
</gene>
<name>A0ABP8IKP9_9GAMM</name>
<dbReference type="SUPFAM" id="SSF53955">
    <property type="entry name" value="Lysozyme-like"/>
    <property type="match status" value="1"/>
</dbReference>
<dbReference type="Pfam" id="PF13406">
    <property type="entry name" value="SLT_2"/>
    <property type="match status" value="1"/>
</dbReference>
<keyword evidence="1" id="KW-0732">Signal</keyword>
<dbReference type="RefSeq" id="WP_345292598.1">
    <property type="nucleotide sequence ID" value="NZ_BAABFV010000001.1"/>
</dbReference>
<evidence type="ECO:0000256" key="1">
    <source>
        <dbReference type="SAM" id="SignalP"/>
    </source>
</evidence>
<dbReference type="CDD" id="cd13399">
    <property type="entry name" value="Slt35-like"/>
    <property type="match status" value="1"/>
</dbReference>
<evidence type="ECO:0000259" key="2">
    <source>
        <dbReference type="Pfam" id="PF13406"/>
    </source>
</evidence>
<evidence type="ECO:0000313" key="4">
    <source>
        <dbReference type="Proteomes" id="UP001501011"/>
    </source>
</evidence>
<dbReference type="Proteomes" id="UP001501011">
    <property type="component" value="Unassembled WGS sequence"/>
</dbReference>
<protein>
    <submittedName>
        <fullName evidence="3">Lytic murein transglycosylase B</fullName>
    </submittedName>
</protein>
<organism evidence="3 4">
    <name type="scientific">Kangiella marina</name>
    <dbReference type="NCBI Taxonomy" id="1079178"/>
    <lineage>
        <taxon>Bacteria</taxon>
        <taxon>Pseudomonadati</taxon>
        <taxon>Pseudomonadota</taxon>
        <taxon>Gammaproteobacteria</taxon>
        <taxon>Kangiellales</taxon>
        <taxon>Kangiellaceae</taxon>
        <taxon>Kangiella</taxon>
    </lineage>
</organism>
<dbReference type="EMBL" id="BAABFV010000001">
    <property type="protein sequence ID" value="GAA4361640.1"/>
    <property type="molecule type" value="Genomic_DNA"/>
</dbReference>
<feature type="chain" id="PRO_5045945448" evidence="1">
    <location>
        <begin position="23"/>
        <end position="342"/>
    </location>
</feature>
<dbReference type="InterPro" id="IPR031304">
    <property type="entry name" value="SLT_2"/>
</dbReference>
<sequence length="342" mass="38472">MKKILATMLLASGFGVFGTANAGEAPTEPKAFAQYMQDEHGFTADYITTMLAKAEKRQSILDAISRPAEGKDWHEYRPIFIEQSRIKQGVAFLEENKALLEKAEKEFQVPAEIITAIIGVETKYGRIQGSYPVLDAISTLAFHYPKRGKFFAGELAQYFVLAREQGWTLEEPKGSYAGAMGMGQFIPTSYRHYTVDFDGDGKINLFDNKADAIGSVANYFKVHGWRLGEPVAEFVDVDESMANQFKNDQLKPQFTVAALKQAGLDYTGQAKDQDIAGIYHYKQPNRYDYWLGFHNFYVITRYNRSPMYAMAVHQLSQEIKAEYDVKQQKAAAAKHAANNSES</sequence>
<feature type="domain" description="Transglycosylase SLT" evidence="2">
    <location>
        <begin position="30"/>
        <end position="317"/>
    </location>
</feature>
<feature type="signal peptide" evidence="1">
    <location>
        <begin position="1"/>
        <end position="22"/>
    </location>
</feature>
<dbReference type="InterPro" id="IPR023346">
    <property type="entry name" value="Lysozyme-like_dom_sf"/>
</dbReference>